<dbReference type="InterPro" id="IPR038717">
    <property type="entry name" value="Tc1-like_DDE_dom"/>
</dbReference>
<dbReference type="GO" id="GO:0042626">
    <property type="term" value="F:ATPase-coupled transmembrane transporter activity"/>
    <property type="evidence" value="ECO:0007669"/>
    <property type="project" value="InterPro"/>
</dbReference>
<evidence type="ECO:0000256" key="2">
    <source>
        <dbReference type="ARBA" id="ARBA00022448"/>
    </source>
</evidence>
<comment type="subcellular location">
    <subcellularLocation>
        <location evidence="1">Endomembrane system</location>
    </subcellularLocation>
</comment>
<keyword evidence="4" id="KW-0997">Cell inner membrane</keyword>
<dbReference type="GO" id="GO:0016020">
    <property type="term" value="C:membrane"/>
    <property type="evidence" value="ECO:0007669"/>
    <property type="project" value="InterPro"/>
</dbReference>
<evidence type="ECO:0000259" key="6">
    <source>
        <dbReference type="Pfam" id="PF13358"/>
    </source>
</evidence>
<dbReference type="PANTHER" id="PTHR30024:SF42">
    <property type="entry name" value="ALIPHATIC SULFONATES-BINDING PROTEIN-RELATED"/>
    <property type="match status" value="1"/>
</dbReference>
<evidence type="ECO:0000313" key="7">
    <source>
        <dbReference type="EMBL" id="QNO50995.1"/>
    </source>
</evidence>
<dbReference type="InterPro" id="IPR044527">
    <property type="entry name" value="NrtA/CpmA_ABC-bd_dom"/>
</dbReference>
<dbReference type="PANTHER" id="PTHR30024">
    <property type="entry name" value="ALIPHATIC SULFONATES-BINDING PROTEIN-RELATED"/>
    <property type="match status" value="1"/>
</dbReference>
<sequence>MWCIQTIDAIFRACMYDVLDLYEEPYDPKRPLVNLDEKPKQLLGEKRMPIPMKPGSPEKYDYEYVRNGTANIFVAVEFKAGKRVTQVTERRTMKDFARFVKMLVDEYPDAEVIRLVTDNLNTHKEKAFYETFSKEEAERILSKIEFHYTPKHGSWLNAAEIEINVMDIECTDRRIGDLETLAREVAAWTKRRNDQKKKINWKFTRDKADKKLSKYYVQGLNCGDTSNVYSYNSTNIWNSPEKVTHTYNDSTYTNYLGNYWSDYKEKYPDAEEIDSTGIWDTPFSIDSDNDNYPLKEPFENYIKPISMIRIGYQPSTHHLAHMTAIEKGWWERDLARFGLEKVTDTEFPSGPPEMTAMMVGDIDVAYVGVAPPISAIDKGLDAKIVAAVQINGSALVLLPELAANYTSAKDIKGLKIATFPPGSVQDIILKKWLKDNGLDPEKDVDIIPMGHQEAISAIEARAVDGVFLPSPSPTIIEMEGAGRIVILSGGMMPNHACCCLLVSGEMIREHPEIVEQIIRTHVNATEYNKAHPDEAAEIFARKTGCDVEMVRESFKRTDMKWIHNPHLEIPSTLEYARVHYEMGYTDKLLAEEDHFDTSFYDKITAIFDTGQPKNPYPSIFGTHNGTITPNATIEVSKLYTYPCEGTGGHTKYARIWNSSLDTNATWNGYVGDWHNISFNEPFTLVAGKTYNYTIRTGSYPQIYHTPVLSTENGWINCTRFTDANGKKYYDWIPAIRLE</sequence>
<dbReference type="CDD" id="cd13553">
    <property type="entry name" value="PBP2_NrtA_CpmA_like"/>
    <property type="match status" value="1"/>
</dbReference>
<dbReference type="SUPFAM" id="SSF53850">
    <property type="entry name" value="Periplasmic binding protein-like II"/>
    <property type="match status" value="1"/>
</dbReference>
<protein>
    <recommendedName>
        <fullName evidence="6">Tc1-like transposase DDE domain-containing protein</fullName>
    </recommendedName>
</protein>
<dbReference type="NCBIfam" id="NF033545">
    <property type="entry name" value="transpos_IS630"/>
    <property type="match status" value="1"/>
</dbReference>
<dbReference type="NCBIfam" id="TIGR01728">
    <property type="entry name" value="SsuA_fam"/>
    <property type="match status" value="1"/>
</dbReference>
<accession>A0A7G9YSL1</accession>
<evidence type="ECO:0000256" key="1">
    <source>
        <dbReference type="ARBA" id="ARBA00004308"/>
    </source>
</evidence>
<dbReference type="AlphaFoldDB" id="A0A7G9YSL1"/>
<dbReference type="Pfam" id="PF13358">
    <property type="entry name" value="DDE_3"/>
    <property type="match status" value="1"/>
</dbReference>
<gene>
    <name evidence="7" type="ORF">LCGFKGIO_00028</name>
</gene>
<keyword evidence="3" id="KW-1003">Cell membrane</keyword>
<reference evidence="7" key="1">
    <citation type="submission" date="2020-06" db="EMBL/GenBank/DDBJ databases">
        <title>Unique genomic features of the anaerobic methanotrophic archaea.</title>
        <authorList>
            <person name="Chadwick G.L."/>
            <person name="Skennerton C.T."/>
            <person name="Laso-Perez R."/>
            <person name="Leu A.O."/>
            <person name="Speth D.R."/>
            <person name="Yu H."/>
            <person name="Morgan-Lang C."/>
            <person name="Hatzenpichler R."/>
            <person name="Goudeau D."/>
            <person name="Malmstrom R."/>
            <person name="Brazelton W.J."/>
            <person name="Woyke T."/>
            <person name="Hallam S.J."/>
            <person name="Tyson G.W."/>
            <person name="Wegener G."/>
            <person name="Boetius A."/>
            <person name="Orphan V."/>
        </authorList>
    </citation>
    <scope>NUCLEOTIDE SEQUENCE</scope>
</reference>
<dbReference type="Pfam" id="PF13379">
    <property type="entry name" value="NMT1_2"/>
    <property type="match status" value="1"/>
</dbReference>
<name>A0A7G9YSL1_9EURY</name>
<keyword evidence="5" id="KW-0472">Membrane</keyword>
<dbReference type="Gene3D" id="3.40.190.10">
    <property type="entry name" value="Periplasmic binding protein-like II"/>
    <property type="match status" value="2"/>
</dbReference>
<evidence type="ECO:0000256" key="5">
    <source>
        <dbReference type="ARBA" id="ARBA00023136"/>
    </source>
</evidence>
<dbReference type="InterPro" id="IPR010067">
    <property type="entry name" value="ABC_SsuA_sub-bd"/>
</dbReference>
<organism evidence="7">
    <name type="scientific">Candidatus Methanophagaceae archaeon ANME-1 ERB6</name>
    <dbReference type="NCBI Taxonomy" id="2759912"/>
    <lineage>
        <taxon>Archaea</taxon>
        <taxon>Methanobacteriati</taxon>
        <taxon>Methanobacteriota</taxon>
        <taxon>Stenosarchaea group</taxon>
        <taxon>Methanomicrobia</taxon>
        <taxon>Candidatus Methanophagales</taxon>
        <taxon>Candidatus Methanophagaceae</taxon>
    </lineage>
</organism>
<dbReference type="EMBL" id="MT631457">
    <property type="protein sequence ID" value="QNO50995.1"/>
    <property type="molecule type" value="Genomic_DNA"/>
</dbReference>
<evidence type="ECO:0000256" key="3">
    <source>
        <dbReference type="ARBA" id="ARBA00022475"/>
    </source>
</evidence>
<dbReference type="InterPro" id="IPR047655">
    <property type="entry name" value="Transpos_IS630-like"/>
</dbReference>
<proteinExistence type="predicted"/>
<feature type="domain" description="Tc1-like transposase DDE" evidence="6">
    <location>
        <begin position="32"/>
        <end position="181"/>
    </location>
</feature>
<dbReference type="GO" id="GO:0012505">
    <property type="term" value="C:endomembrane system"/>
    <property type="evidence" value="ECO:0007669"/>
    <property type="project" value="UniProtKB-SubCell"/>
</dbReference>
<keyword evidence="2" id="KW-0813">Transport</keyword>
<evidence type="ECO:0000256" key="4">
    <source>
        <dbReference type="ARBA" id="ARBA00022519"/>
    </source>
</evidence>